<protein>
    <recommendedName>
        <fullName evidence="1">UPF0434 protein L196_00650</fullName>
    </recommendedName>
</protein>
<dbReference type="InterPro" id="IPR005651">
    <property type="entry name" value="Trm112-like"/>
</dbReference>
<comment type="similarity">
    <text evidence="1">Belongs to the UPF0434 family.</text>
</comment>
<accession>A0AB33Z3W7</accession>
<dbReference type="GO" id="GO:0005829">
    <property type="term" value="C:cytosol"/>
    <property type="evidence" value="ECO:0007669"/>
    <property type="project" value="TreeGrafter"/>
</dbReference>
<proteinExistence type="inferred from homology"/>
<keyword evidence="3" id="KW-1185">Reference proteome</keyword>
<dbReference type="HAMAP" id="MF_01187">
    <property type="entry name" value="UPF0434"/>
    <property type="match status" value="1"/>
</dbReference>
<dbReference type="EMBL" id="ASHL01000001">
    <property type="protein sequence ID" value="EPD13963.1"/>
    <property type="molecule type" value="Genomic_DNA"/>
</dbReference>
<dbReference type="FunFam" id="2.20.25.10:FF:000002">
    <property type="entry name" value="UPF0434 protein YcaR"/>
    <property type="match status" value="1"/>
</dbReference>
<evidence type="ECO:0000313" key="2">
    <source>
        <dbReference type="EMBL" id="EPD13963.1"/>
    </source>
</evidence>
<dbReference type="Proteomes" id="UP000015462">
    <property type="component" value="Unassembled WGS sequence"/>
</dbReference>
<evidence type="ECO:0000256" key="1">
    <source>
        <dbReference type="HAMAP-Rule" id="MF_01187"/>
    </source>
</evidence>
<dbReference type="PANTHER" id="PTHR33505">
    <property type="entry name" value="ZGC:162634"/>
    <property type="match status" value="1"/>
</dbReference>
<dbReference type="Gene3D" id="2.20.25.10">
    <property type="match status" value="1"/>
</dbReference>
<evidence type="ECO:0000313" key="3">
    <source>
        <dbReference type="Proteomes" id="UP000015462"/>
    </source>
</evidence>
<dbReference type="Pfam" id="PF03966">
    <property type="entry name" value="Trm112p"/>
    <property type="match status" value="1"/>
</dbReference>
<dbReference type="PANTHER" id="PTHR33505:SF4">
    <property type="entry name" value="PROTEIN PREY, MITOCHONDRIAL"/>
    <property type="match status" value="1"/>
</dbReference>
<gene>
    <name evidence="2" type="ORF">L196_00650</name>
</gene>
<reference evidence="2 3" key="1">
    <citation type="journal article" date="2013" name="Genome Announc.">
        <title>Genome Sequence of the Pyrene- and Fluoranthene-Degrading Bacterium Cycloclasticus sp. Strain PY97M.</title>
        <authorList>
            <person name="Cui Z."/>
            <person name="Xu G."/>
            <person name="Li Q."/>
            <person name="Gao W."/>
            <person name="Zheng L."/>
        </authorList>
    </citation>
    <scope>NUCLEOTIDE SEQUENCE [LARGE SCALE GENOMIC DNA]</scope>
    <source>
        <strain evidence="2 3">PY97M</strain>
    </source>
</reference>
<sequence length="63" mass="7113">MDKKLLEILACPSCKSSLVYVQEEQELVCIPCRLAYTVRDDIPIMLINEARELSADEADALRS</sequence>
<dbReference type="RefSeq" id="WP_015005656.1">
    <property type="nucleotide sequence ID" value="NZ_FQZJ01000002.1"/>
</dbReference>
<organism evidence="2 3">
    <name type="scientific">Cycloclasticus pugetii</name>
    <dbReference type="NCBI Taxonomy" id="34068"/>
    <lineage>
        <taxon>Bacteria</taxon>
        <taxon>Pseudomonadati</taxon>
        <taxon>Pseudomonadota</taxon>
        <taxon>Gammaproteobacteria</taxon>
        <taxon>Thiotrichales</taxon>
        <taxon>Piscirickettsiaceae</taxon>
        <taxon>Cycloclasticus</taxon>
    </lineage>
</organism>
<name>A0AB33Z3W7_9GAMM</name>
<dbReference type="AlphaFoldDB" id="A0AB33Z3W7"/>
<dbReference type="SUPFAM" id="SSF158997">
    <property type="entry name" value="Trm112p-like"/>
    <property type="match status" value="1"/>
</dbReference>
<comment type="caution">
    <text evidence="2">The sequence shown here is derived from an EMBL/GenBank/DDBJ whole genome shotgun (WGS) entry which is preliminary data.</text>
</comment>